<reference evidence="2 3" key="1">
    <citation type="submission" date="2016-08" db="EMBL/GenBank/DDBJ databases">
        <title>Hymenobacter coccineus sp. nov., Hymenobacter lapidarius sp. nov. and Hymenobacter glacialis sp. nov., isolated from Antarctic soil.</title>
        <authorList>
            <person name="Sedlacek I."/>
            <person name="Kralova S."/>
            <person name="Kyrova K."/>
            <person name="Maslanova I."/>
            <person name="Stankova E."/>
            <person name="Vrbovska V."/>
            <person name="Nemec M."/>
            <person name="Bartak M."/>
            <person name="Svec P."/>
            <person name="Busse H.-J."/>
            <person name="Pantucek R."/>
        </authorList>
    </citation>
    <scope>NUCLEOTIDE SEQUENCE [LARGE SCALE GENOMIC DNA]</scope>
    <source>
        <strain evidence="2 3">CCM 8643</strain>
    </source>
</reference>
<proteinExistence type="predicted"/>
<gene>
    <name evidence="2" type="ORF">BEN47_18525</name>
</gene>
<evidence type="ECO:0000256" key="1">
    <source>
        <dbReference type="SAM" id="MobiDB-lite"/>
    </source>
</evidence>
<organism evidence="2 3">
    <name type="scientific">Hymenobacter lapidarius</name>
    <dbReference type="NCBI Taxonomy" id="1908237"/>
    <lineage>
        <taxon>Bacteria</taxon>
        <taxon>Pseudomonadati</taxon>
        <taxon>Bacteroidota</taxon>
        <taxon>Cytophagia</taxon>
        <taxon>Cytophagales</taxon>
        <taxon>Hymenobacteraceae</taxon>
        <taxon>Hymenobacter</taxon>
    </lineage>
</organism>
<name>A0A1G1SV13_9BACT</name>
<sequence length="183" mass="19032">MQGNRLYFNYFPDFIFHPNLFLTMEDLFKKFVNAGVGYIAQGSKSVQSTIEKLVKDNKMTQAEGKKIVDELMKSGETKRVELEKQFQGLSERIKSTVGMGETKAKSGSRSTAAKKPAGKAAAKPATSVASKAAGATKKAADKVSSAAGTAQKSAAAKAGAAKKPAAKKPAAAASSPAASADKA</sequence>
<feature type="compositionally biased region" description="Low complexity" evidence="1">
    <location>
        <begin position="111"/>
        <end position="183"/>
    </location>
</feature>
<evidence type="ECO:0000313" key="2">
    <source>
        <dbReference type="EMBL" id="OGX82445.1"/>
    </source>
</evidence>
<comment type="caution">
    <text evidence="2">The sequence shown here is derived from an EMBL/GenBank/DDBJ whole genome shotgun (WGS) entry which is preliminary data.</text>
</comment>
<dbReference type="Proteomes" id="UP000176294">
    <property type="component" value="Unassembled WGS sequence"/>
</dbReference>
<dbReference type="EMBL" id="MDZB01000146">
    <property type="protein sequence ID" value="OGX82445.1"/>
    <property type="molecule type" value="Genomic_DNA"/>
</dbReference>
<evidence type="ECO:0008006" key="4">
    <source>
        <dbReference type="Google" id="ProtNLM"/>
    </source>
</evidence>
<feature type="region of interest" description="Disordered" evidence="1">
    <location>
        <begin position="93"/>
        <end position="183"/>
    </location>
</feature>
<keyword evidence="3" id="KW-1185">Reference proteome</keyword>
<protein>
    <recommendedName>
        <fullName evidence="4">Polyhydroxyalkanoate synthesis regulator phasin</fullName>
    </recommendedName>
</protein>
<evidence type="ECO:0000313" key="3">
    <source>
        <dbReference type="Proteomes" id="UP000176294"/>
    </source>
</evidence>
<accession>A0A1G1SV13</accession>
<dbReference type="AlphaFoldDB" id="A0A1G1SV13"/>